<comment type="caution">
    <text evidence="1">The sequence shown here is derived from an EMBL/GenBank/DDBJ whole genome shotgun (WGS) entry which is preliminary data.</text>
</comment>
<proteinExistence type="predicted"/>
<accession>A0A0B2XIC8</accession>
<dbReference type="GO" id="GO:0032259">
    <property type="term" value="P:methylation"/>
    <property type="evidence" value="ECO:0007669"/>
    <property type="project" value="UniProtKB-KW"/>
</dbReference>
<organism evidence="1 2">
    <name type="scientific">Metarhizium robertsii (strain ARSEF 23 / ATCC MYA-3075)</name>
    <name type="common">Metarhizium anisopliae (strain ARSEF 23)</name>
    <dbReference type="NCBI Taxonomy" id="655844"/>
    <lineage>
        <taxon>Eukaryota</taxon>
        <taxon>Fungi</taxon>
        <taxon>Dikarya</taxon>
        <taxon>Ascomycota</taxon>
        <taxon>Pezizomycotina</taxon>
        <taxon>Sordariomycetes</taxon>
        <taxon>Hypocreomycetidae</taxon>
        <taxon>Hypocreales</taxon>
        <taxon>Clavicipitaceae</taxon>
        <taxon>Metarhizium</taxon>
    </lineage>
</organism>
<evidence type="ECO:0000313" key="1">
    <source>
        <dbReference type="EMBL" id="KHO11664.1"/>
    </source>
</evidence>
<dbReference type="RefSeq" id="XP_011410628.1">
    <property type="nucleotide sequence ID" value="XM_011412326.1"/>
</dbReference>
<protein>
    <submittedName>
        <fullName evidence="1">Sterigmatocystin 8-O-methyltransferase</fullName>
    </submittedName>
</protein>
<dbReference type="EMBL" id="ADNJ02000001">
    <property type="protein sequence ID" value="KHO11664.1"/>
    <property type="molecule type" value="Genomic_DNA"/>
</dbReference>
<dbReference type="GeneID" id="19264894"/>
<keyword evidence="2" id="KW-1185">Reference proteome</keyword>
<dbReference type="AlphaFoldDB" id="A0A0B2XIC8"/>
<dbReference type="OrthoDB" id="4777826at2759"/>
<evidence type="ECO:0000313" key="2">
    <source>
        <dbReference type="Proteomes" id="UP000002498"/>
    </source>
</evidence>
<name>A0A0B2XIC8_METRA</name>
<dbReference type="Proteomes" id="UP000002498">
    <property type="component" value="Unassembled WGS sequence"/>
</dbReference>
<reference evidence="1 2" key="1">
    <citation type="journal article" date="2011" name="PLoS Genet.">
        <title>Genome sequencing and comparative transcriptomics of the model entomopathogenic fungi Metarhizium anisopliae and M. acridum.</title>
        <authorList>
            <person name="Gao Q."/>
            <person name="Jin K."/>
            <person name="Ying S.H."/>
            <person name="Zhang Y."/>
            <person name="Xiao G."/>
            <person name="Shang Y."/>
            <person name="Duan Z."/>
            <person name="Hu X."/>
            <person name="Xie X.Q."/>
            <person name="Zhou G."/>
            <person name="Peng G."/>
            <person name="Luo Z."/>
            <person name="Huang W."/>
            <person name="Wang B."/>
            <person name="Fang W."/>
            <person name="Wang S."/>
            <person name="Zhong Y."/>
            <person name="Ma L.J."/>
            <person name="St Leger R.J."/>
            <person name="Zhao G.P."/>
            <person name="Pei Y."/>
            <person name="Feng M.G."/>
            <person name="Xia Y."/>
            <person name="Wang C."/>
        </authorList>
    </citation>
    <scope>NUCLEOTIDE SEQUENCE [LARGE SCALE GENOMIC DNA]</scope>
    <source>
        <strain evidence="2">ARSEF 23 / ATCC MYA-3075</strain>
    </source>
</reference>
<reference evidence="1 2" key="2">
    <citation type="journal article" date="2014" name="Proc. Natl. Acad. Sci. U.S.A.">
        <title>Trajectory and genomic determinants of fungal-pathogen speciation and host adaptation.</title>
        <authorList>
            <person name="Hu X."/>
            <person name="Xiao G."/>
            <person name="Zheng P."/>
            <person name="Shang Y."/>
            <person name="Su Y."/>
            <person name="Zhang X."/>
            <person name="Liu X."/>
            <person name="Zhan S."/>
            <person name="St Leger R.J."/>
            <person name="Wang C."/>
        </authorList>
    </citation>
    <scope>GENOME REANNOTATION</scope>
    <source>
        <strain evidence="2">ARSEF 23 / ATCC MYA-3075</strain>
    </source>
</reference>
<dbReference type="HOGENOM" id="CLU_3032882_0_0_1"/>
<sequence>MAPGGHWNDPNFLHDLVVAFYEAGTEANAMNAEIRKDVAARMKARKHEVTWEGIR</sequence>
<dbReference type="GO" id="GO:0008168">
    <property type="term" value="F:methyltransferase activity"/>
    <property type="evidence" value="ECO:0007669"/>
    <property type="project" value="UniProtKB-KW"/>
</dbReference>
<gene>
    <name evidence="1" type="ORF">MAA_10608</name>
</gene>
<dbReference type="KEGG" id="maj:MAA_10608"/>